<dbReference type="EMBL" id="MIGZ01000007">
    <property type="protein sequence ID" value="ODQ96101.1"/>
    <property type="molecule type" value="Genomic_DNA"/>
</dbReference>
<dbReference type="GO" id="GO:0090729">
    <property type="term" value="F:toxin activity"/>
    <property type="evidence" value="ECO:0007669"/>
    <property type="project" value="UniProtKB-KW"/>
</dbReference>
<evidence type="ECO:0000313" key="8">
    <source>
        <dbReference type="EMBL" id="ODQ96101.1"/>
    </source>
</evidence>
<keyword evidence="6" id="KW-0800">Toxin</keyword>
<dbReference type="InterPro" id="IPR002716">
    <property type="entry name" value="PIN_dom"/>
</dbReference>
<dbReference type="Pfam" id="PF01850">
    <property type="entry name" value="PIN"/>
    <property type="match status" value="1"/>
</dbReference>
<reference evidence="9" key="1">
    <citation type="submission" date="2016-09" db="EMBL/GenBank/DDBJ databases">
        <authorList>
            <person name="Greninger A.L."/>
            <person name="Jerome K.R."/>
            <person name="Mcnair B."/>
            <person name="Wallis C."/>
            <person name="Fang F."/>
        </authorList>
    </citation>
    <scope>NUCLEOTIDE SEQUENCE [LARGE SCALE GENOMIC DNA]</scope>
    <source>
        <strain evidence="9">M7</strain>
    </source>
</reference>
<keyword evidence="2 6" id="KW-0540">Nuclease</keyword>
<dbReference type="GO" id="GO:0016787">
    <property type="term" value="F:hydrolase activity"/>
    <property type="evidence" value="ECO:0007669"/>
    <property type="project" value="UniProtKB-KW"/>
</dbReference>
<dbReference type="Proteomes" id="UP000094243">
    <property type="component" value="Unassembled WGS sequence"/>
</dbReference>
<keyword evidence="9" id="KW-1185">Reference proteome</keyword>
<feature type="binding site" evidence="6">
    <location>
        <position position="6"/>
    </location>
    <ligand>
        <name>Mg(2+)</name>
        <dbReference type="ChEBI" id="CHEBI:18420"/>
    </ligand>
</feature>
<feature type="binding site" evidence="6">
    <location>
        <position position="93"/>
    </location>
    <ligand>
        <name>Mg(2+)</name>
        <dbReference type="ChEBI" id="CHEBI:18420"/>
    </ligand>
</feature>
<comment type="cofactor">
    <cofactor evidence="6">
        <name>Mg(2+)</name>
        <dbReference type="ChEBI" id="CHEBI:18420"/>
    </cofactor>
</comment>
<evidence type="ECO:0000256" key="2">
    <source>
        <dbReference type="ARBA" id="ARBA00022722"/>
    </source>
</evidence>
<proteinExistence type="inferred from homology"/>
<dbReference type="AlphaFoldDB" id="A0A1E3S221"/>
<evidence type="ECO:0000256" key="5">
    <source>
        <dbReference type="ARBA" id="ARBA00022842"/>
    </source>
</evidence>
<evidence type="ECO:0000256" key="3">
    <source>
        <dbReference type="ARBA" id="ARBA00022723"/>
    </source>
</evidence>
<dbReference type="HAMAP" id="MF_00265">
    <property type="entry name" value="VapC_Nob1"/>
    <property type="match status" value="1"/>
</dbReference>
<keyword evidence="1 6" id="KW-1277">Toxin-antitoxin system</keyword>
<dbReference type="OrthoDB" id="4750219at2"/>
<dbReference type="EC" id="3.1.-.-" evidence="6"/>
<dbReference type="GO" id="GO:0004540">
    <property type="term" value="F:RNA nuclease activity"/>
    <property type="evidence" value="ECO:0007669"/>
    <property type="project" value="InterPro"/>
</dbReference>
<accession>A0A1E3S221</accession>
<evidence type="ECO:0000256" key="6">
    <source>
        <dbReference type="HAMAP-Rule" id="MF_00265"/>
    </source>
</evidence>
<dbReference type="SUPFAM" id="SSF88723">
    <property type="entry name" value="PIN domain-like"/>
    <property type="match status" value="1"/>
</dbReference>
<comment type="function">
    <text evidence="6">Toxic component of a toxin-antitoxin (TA) system. An RNase.</text>
</comment>
<dbReference type="RefSeq" id="WP_069403626.1">
    <property type="nucleotide sequence ID" value="NZ_JBHRZJ010000013.1"/>
</dbReference>
<organism evidence="8 9">
    <name type="scientific">Mycolicibacterium holsaticum</name>
    <dbReference type="NCBI Taxonomy" id="152142"/>
    <lineage>
        <taxon>Bacteria</taxon>
        <taxon>Bacillati</taxon>
        <taxon>Actinomycetota</taxon>
        <taxon>Actinomycetes</taxon>
        <taxon>Mycobacteriales</taxon>
        <taxon>Mycobacteriaceae</taxon>
        <taxon>Mycolicibacterium</taxon>
    </lineage>
</organism>
<dbReference type="InterPro" id="IPR022907">
    <property type="entry name" value="VapC_family"/>
</dbReference>
<name>A0A1E3S221_9MYCO</name>
<keyword evidence="5 6" id="KW-0460">Magnesium</keyword>
<evidence type="ECO:0000313" key="9">
    <source>
        <dbReference type="Proteomes" id="UP000094243"/>
    </source>
</evidence>
<evidence type="ECO:0000259" key="7">
    <source>
        <dbReference type="Pfam" id="PF01850"/>
    </source>
</evidence>
<keyword evidence="3 6" id="KW-0479">Metal-binding</keyword>
<sequence length="131" mass="13896">MQLYIDTSALLKLLTAESESGALRGYLAEAGDDTKFTAAITRTELTRAAARLRNADIARQAKLLLTRLHFADITIALLDAAAELRPPELRTLDAIHLAAALIAPDLRALVTYDSRLAAAATTAGLTVVSPA</sequence>
<keyword evidence="4 6" id="KW-0378">Hydrolase</keyword>
<protein>
    <recommendedName>
        <fullName evidence="6">Ribonuclease VapC</fullName>
        <shortName evidence="6">RNase VapC</shortName>
        <ecNumber evidence="6">3.1.-.-</ecNumber>
    </recommendedName>
    <alternativeName>
        <fullName evidence="6">Toxin VapC</fullName>
    </alternativeName>
</protein>
<gene>
    <name evidence="6" type="primary">vapC</name>
    <name evidence="8" type="ORF">BHQ17_02385</name>
</gene>
<comment type="caution">
    <text evidence="8">The sequence shown here is derived from an EMBL/GenBank/DDBJ whole genome shotgun (WGS) entry which is preliminary data.</text>
</comment>
<feature type="domain" description="PIN" evidence="7">
    <location>
        <begin position="4"/>
        <end position="120"/>
    </location>
</feature>
<evidence type="ECO:0000256" key="1">
    <source>
        <dbReference type="ARBA" id="ARBA00022649"/>
    </source>
</evidence>
<dbReference type="Gene3D" id="3.40.50.1010">
    <property type="entry name" value="5'-nuclease"/>
    <property type="match status" value="1"/>
</dbReference>
<evidence type="ECO:0000256" key="4">
    <source>
        <dbReference type="ARBA" id="ARBA00022801"/>
    </source>
</evidence>
<dbReference type="GO" id="GO:0000287">
    <property type="term" value="F:magnesium ion binding"/>
    <property type="evidence" value="ECO:0007669"/>
    <property type="project" value="UniProtKB-UniRule"/>
</dbReference>
<comment type="similarity">
    <text evidence="6">Belongs to the PINc/VapC protein family.</text>
</comment>
<dbReference type="InterPro" id="IPR029060">
    <property type="entry name" value="PIN-like_dom_sf"/>
</dbReference>